<protein>
    <recommendedName>
        <fullName evidence="1">DUF6362 domain-containing protein</fullName>
    </recommendedName>
</protein>
<accession>A0A094YI34</accession>
<organism evidence="2 3">
    <name type="scientific">Acetobacter tropicalis</name>
    <dbReference type="NCBI Taxonomy" id="104102"/>
    <lineage>
        <taxon>Bacteria</taxon>
        <taxon>Pseudomonadati</taxon>
        <taxon>Pseudomonadota</taxon>
        <taxon>Alphaproteobacteria</taxon>
        <taxon>Acetobacterales</taxon>
        <taxon>Acetobacteraceae</taxon>
        <taxon>Acetobacter</taxon>
    </lineage>
</organism>
<sequence>MGTNGTPAEMIACKPMSGAEMAHAVEHRLFEAGFTLACLPAHGIRPSSRCAAWGETLMDLDDLLSLTAESEIRPPMPSAAAISRMDEAFDWVQSIQDAGHRRVVLLWMMIHPLTRRHRYSWRQIGDTMSSNHVTVKSWFHKGLSSITKKIYA</sequence>
<gene>
    <name evidence="2" type="ORF">AtDm6_3367</name>
</gene>
<feature type="domain" description="DUF6362" evidence="1">
    <location>
        <begin position="44"/>
        <end position="146"/>
    </location>
</feature>
<dbReference type="RefSeq" id="WP_231551915.1">
    <property type="nucleotide sequence ID" value="NZ_JACAOJ010000075.1"/>
</dbReference>
<comment type="caution">
    <text evidence="2">The sequence shown here is derived from an EMBL/GenBank/DDBJ whole genome shotgun (WGS) entry which is preliminary data.</text>
</comment>
<reference evidence="2 3" key="1">
    <citation type="submission" date="2014-06" db="EMBL/GenBank/DDBJ databases">
        <title>Functional and comparative genomic analyses of the Drosophila gut microbiota identify candidate symbiosis factors.</title>
        <authorList>
            <person name="Newell P.D."/>
            <person name="Chaston J.M."/>
            <person name="Douglas A.E."/>
        </authorList>
    </citation>
    <scope>NUCLEOTIDE SEQUENCE [LARGE SCALE GENOMIC DNA]</scope>
    <source>
        <strain evidence="2 3">DmCS_006</strain>
    </source>
</reference>
<dbReference type="AlphaFoldDB" id="A0A094YI34"/>
<evidence type="ECO:0000259" key="1">
    <source>
        <dbReference type="Pfam" id="PF19889"/>
    </source>
</evidence>
<dbReference type="InterPro" id="IPR045942">
    <property type="entry name" value="DUF6362"/>
</dbReference>
<evidence type="ECO:0000313" key="2">
    <source>
        <dbReference type="EMBL" id="KGB21002.1"/>
    </source>
</evidence>
<dbReference type="EMBL" id="JOKM01000106">
    <property type="protein sequence ID" value="KGB21002.1"/>
    <property type="molecule type" value="Genomic_DNA"/>
</dbReference>
<dbReference type="PATRIC" id="fig|104102.7.peg.3322"/>
<dbReference type="Pfam" id="PF19889">
    <property type="entry name" value="DUF6362"/>
    <property type="match status" value="1"/>
</dbReference>
<evidence type="ECO:0000313" key="3">
    <source>
        <dbReference type="Proteomes" id="UP000029448"/>
    </source>
</evidence>
<dbReference type="GeneID" id="89477529"/>
<keyword evidence="3" id="KW-1185">Reference proteome</keyword>
<proteinExistence type="predicted"/>
<dbReference type="STRING" id="104102.AtDm6_3367"/>
<name>A0A094YI34_9PROT</name>
<dbReference type="Proteomes" id="UP000029448">
    <property type="component" value="Unassembled WGS sequence"/>
</dbReference>